<gene>
    <name evidence="2" type="ORF">QSP1433_LOCUS1813</name>
</gene>
<evidence type="ECO:0008006" key="3">
    <source>
        <dbReference type="Google" id="ProtNLM"/>
    </source>
</evidence>
<dbReference type="AlphaFoldDB" id="A0A7S2W4B5"/>
<dbReference type="EMBL" id="HBHK01003088">
    <property type="protein sequence ID" value="CAD9666708.1"/>
    <property type="molecule type" value="Transcribed_RNA"/>
</dbReference>
<protein>
    <recommendedName>
        <fullName evidence="3">FLZ-type domain-containing protein</fullName>
    </recommendedName>
</protein>
<sequence length="146" mass="16563">MTQLQAPSHMLNTKRKRNIQIKTDIAKSNSPTSSPERKRSGLALALATSPTNVEHETINRGDVHTPVSPRSKHACKFENKFLIRRIMEDDDGKECCKVDFKTCFHCSRVFSGQSQSADGSSRHMFCSGECYITRYAVMRSRRVESH</sequence>
<feature type="region of interest" description="Disordered" evidence="1">
    <location>
        <begin position="1"/>
        <end position="70"/>
    </location>
</feature>
<proteinExistence type="predicted"/>
<organism evidence="2">
    <name type="scientific">Mucochytrium quahogii</name>
    <dbReference type="NCBI Taxonomy" id="96639"/>
    <lineage>
        <taxon>Eukaryota</taxon>
        <taxon>Sar</taxon>
        <taxon>Stramenopiles</taxon>
        <taxon>Bigyra</taxon>
        <taxon>Labyrinthulomycetes</taxon>
        <taxon>Thraustochytrida</taxon>
        <taxon>Thraustochytriidae</taxon>
        <taxon>Mucochytrium</taxon>
    </lineage>
</organism>
<name>A0A7S2W4B5_9STRA</name>
<evidence type="ECO:0000256" key="1">
    <source>
        <dbReference type="SAM" id="MobiDB-lite"/>
    </source>
</evidence>
<accession>A0A7S2W4B5</accession>
<feature type="compositionally biased region" description="Basic and acidic residues" evidence="1">
    <location>
        <begin position="53"/>
        <end position="63"/>
    </location>
</feature>
<evidence type="ECO:0000313" key="2">
    <source>
        <dbReference type="EMBL" id="CAD9666708.1"/>
    </source>
</evidence>
<reference evidence="2" key="1">
    <citation type="submission" date="2021-01" db="EMBL/GenBank/DDBJ databases">
        <authorList>
            <person name="Corre E."/>
            <person name="Pelletier E."/>
            <person name="Niang G."/>
            <person name="Scheremetjew M."/>
            <person name="Finn R."/>
            <person name="Kale V."/>
            <person name="Holt S."/>
            <person name="Cochrane G."/>
            <person name="Meng A."/>
            <person name="Brown T."/>
            <person name="Cohen L."/>
        </authorList>
    </citation>
    <scope>NUCLEOTIDE SEQUENCE</scope>
    <source>
        <strain evidence="2">NY070348D</strain>
    </source>
</reference>